<accession>A0A4R5KWD2</accession>
<dbReference type="GO" id="GO:0005886">
    <property type="term" value="C:plasma membrane"/>
    <property type="evidence" value="ECO:0007669"/>
    <property type="project" value="UniProtKB-SubCell"/>
</dbReference>
<dbReference type="InterPro" id="IPR029151">
    <property type="entry name" value="Sensor-like_sf"/>
</dbReference>
<dbReference type="OrthoDB" id="369835at2"/>
<dbReference type="Gene3D" id="1.10.287.950">
    <property type="entry name" value="Methyl-accepting chemotaxis protein"/>
    <property type="match status" value="1"/>
</dbReference>
<keyword evidence="3 7" id="KW-0472">Membrane</keyword>
<comment type="caution">
    <text evidence="10">The sequence shown here is derived from an EMBL/GenBank/DDBJ whole genome shotgun (WGS) entry which is preliminary data.</text>
</comment>
<dbReference type="Pfam" id="PF00015">
    <property type="entry name" value="MCPsignal"/>
    <property type="match status" value="1"/>
</dbReference>
<evidence type="ECO:0000256" key="7">
    <source>
        <dbReference type="SAM" id="Phobius"/>
    </source>
</evidence>
<keyword evidence="11" id="KW-1185">Reference proteome</keyword>
<gene>
    <name evidence="10" type="ORF">E1757_06240</name>
</gene>
<dbReference type="InterPro" id="IPR003660">
    <property type="entry name" value="HAMP_dom"/>
</dbReference>
<feature type="domain" description="Methyl-accepting transducer" evidence="8">
    <location>
        <begin position="302"/>
        <end position="538"/>
    </location>
</feature>
<dbReference type="InterPro" id="IPR004089">
    <property type="entry name" value="MCPsignal_dom"/>
</dbReference>
<evidence type="ECO:0000256" key="1">
    <source>
        <dbReference type="ARBA" id="ARBA00004236"/>
    </source>
</evidence>
<dbReference type="SUPFAM" id="SSF58104">
    <property type="entry name" value="Methyl-accepting chemotaxis protein (MCP) signaling domain"/>
    <property type="match status" value="1"/>
</dbReference>
<feature type="domain" description="HAMP" evidence="9">
    <location>
        <begin position="221"/>
        <end position="279"/>
    </location>
</feature>
<evidence type="ECO:0000256" key="5">
    <source>
        <dbReference type="ARBA" id="ARBA00029447"/>
    </source>
</evidence>
<dbReference type="PANTHER" id="PTHR32089">
    <property type="entry name" value="METHYL-ACCEPTING CHEMOTAXIS PROTEIN MCPB"/>
    <property type="match status" value="1"/>
</dbReference>
<keyword evidence="7" id="KW-0812">Transmembrane</keyword>
<dbReference type="SUPFAM" id="SSF103190">
    <property type="entry name" value="Sensory domain-like"/>
    <property type="match status" value="1"/>
</dbReference>
<keyword evidence="4 6" id="KW-0807">Transducer</keyword>
<dbReference type="PANTHER" id="PTHR32089:SF112">
    <property type="entry name" value="LYSOZYME-LIKE PROTEIN-RELATED"/>
    <property type="match status" value="1"/>
</dbReference>
<comment type="similarity">
    <text evidence="5">Belongs to the methyl-accepting chemotaxis (MCP) protein family.</text>
</comment>
<feature type="transmembrane region" description="Helical" evidence="7">
    <location>
        <begin position="12"/>
        <end position="34"/>
    </location>
</feature>
<proteinExistence type="inferred from homology"/>
<name>A0A4R5KWD2_9BACL</name>
<evidence type="ECO:0000256" key="6">
    <source>
        <dbReference type="PROSITE-ProRule" id="PRU00284"/>
    </source>
</evidence>
<protein>
    <submittedName>
        <fullName evidence="10">HAMP domain-containing protein</fullName>
    </submittedName>
</protein>
<sequence>MNKLIQYFQKRLVARLVLIVAVVIVLLYASNMILQINNAKSASESAIAQYGIKLAKSYAEQMNVQPYKEFLKDPKENEGYWAIRGELDQYRKQIGALYVYLVKINDKREPLIMIDGQPKDDKSASPINEVTDIPSKAVDSLLKGETAHSALIYNPQYGTYISAYSPVKDAEGKIIGVLGIDTEASVIDQIAGDILRGNVLYYIGLAALTLLALLLIAWFIALALRPLRYLVTATESIAEGNLAQANETLTSHPVRSLDEIGSAYQSTKKMSDNLNALVATITSNVQQTAEQLAASMDVFVRESQELVQLNQVVNATVQKVDEGAQTQQQSATESARSMDEITQSISRVSDAALNVSDASRQALDSAESGKGTIHQMKEQIGAIASAANNTQELVEALGQYSRQIGEVLHIIVDIADQTKLLALNASIEAARAGEHGSGFAVVAAEVRKLAEVSSSSTSQIASLLTSIQKISAEISETMAAGYTEITEGIQLSEQVDEAFHNVVNLFRFVTEQIQEISASSEQISAGSQEVAASVGEIAAIAKVSSTGTHEIHQLADQQLQAARQIAASANQLSGMSHEMKSAVEKISV</sequence>
<evidence type="ECO:0000313" key="11">
    <source>
        <dbReference type="Proteomes" id="UP000295636"/>
    </source>
</evidence>
<evidence type="ECO:0000259" key="9">
    <source>
        <dbReference type="PROSITE" id="PS50885"/>
    </source>
</evidence>
<dbReference type="PROSITE" id="PS50111">
    <property type="entry name" value="CHEMOTAXIS_TRANSDUC_2"/>
    <property type="match status" value="1"/>
</dbReference>
<comment type="subcellular location">
    <subcellularLocation>
        <location evidence="1">Cell membrane</location>
    </subcellularLocation>
</comment>
<evidence type="ECO:0000313" key="10">
    <source>
        <dbReference type="EMBL" id="TDF99445.1"/>
    </source>
</evidence>
<reference evidence="10 11" key="1">
    <citation type="submission" date="2019-03" db="EMBL/GenBank/DDBJ databases">
        <title>This is whole genome sequence of Paenibacillus sp MS74 strain.</title>
        <authorList>
            <person name="Trinh H.N."/>
        </authorList>
    </citation>
    <scope>NUCLEOTIDE SEQUENCE [LARGE SCALE GENOMIC DNA]</scope>
    <source>
        <strain evidence="10 11">MS74</strain>
    </source>
</reference>
<dbReference type="PROSITE" id="PS50885">
    <property type="entry name" value="HAMP"/>
    <property type="match status" value="1"/>
</dbReference>
<dbReference type="Gene3D" id="6.10.340.10">
    <property type="match status" value="1"/>
</dbReference>
<keyword evidence="7" id="KW-1133">Transmembrane helix</keyword>
<dbReference type="EMBL" id="SMRT01000002">
    <property type="protein sequence ID" value="TDF99445.1"/>
    <property type="molecule type" value="Genomic_DNA"/>
</dbReference>
<dbReference type="CDD" id="cd06225">
    <property type="entry name" value="HAMP"/>
    <property type="match status" value="1"/>
</dbReference>
<dbReference type="RefSeq" id="WP_133225982.1">
    <property type="nucleotide sequence ID" value="NZ_SMRT01000002.1"/>
</dbReference>
<organism evidence="10 11">
    <name type="scientific">Paenibacillus piri</name>
    <dbReference type="NCBI Taxonomy" id="2547395"/>
    <lineage>
        <taxon>Bacteria</taxon>
        <taxon>Bacillati</taxon>
        <taxon>Bacillota</taxon>
        <taxon>Bacilli</taxon>
        <taxon>Bacillales</taxon>
        <taxon>Paenibacillaceae</taxon>
        <taxon>Paenibacillus</taxon>
    </lineage>
</organism>
<dbReference type="SMART" id="SM00283">
    <property type="entry name" value="MA"/>
    <property type="match status" value="1"/>
</dbReference>
<dbReference type="GO" id="GO:0007165">
    <property type="term" value="P:signal transduction"/>
    <property type="evidence" value="ECO:0007669"/>
    <property type="project" value="UniProtKB-KW"/>
</dbReference>
<evidence type="ECO:0000256" key="4">
    <source>
        <dbReference type="ARBA" id="ARBA00023224"/>
    </source>
</evidence>
<evidence type="ECO:0000256" key="2">
    <source>
        <dbReference type="ARBA" id="ARBA00022475"/>
    </source>
</evidence>
<evidence type="ECO:0000256" key="3">
    <source>
        <dbReference type="ARBA" id="ARBA00023136"/>
    </source>
</evidence>
<feature type="transmembrane region" description="Helical" evidence="7">
    <location>
        <begin position="199"/>
        <end position="224"/>
    </location>
</feature>
<dbReference type="Proteomes" id="UP000295636">
    <property type="component" value="Unassembled WGS sequence"/>
</dbReference>
<keyword evidence="2" id="KW-1003">Cell membrane</keyword>
<dbReference type="AlphaFoldDB" id="A0A4R5KWD2"/>
<evidence type="ECO:0000259" key="8">
    <source>
        <dbReference type="PROSITE" id="PS50111"/>
    </source>
</evidence>